<comment type="function">
    <text evidence="1">Catalyzes the cleavage of 5-oxoproline to form L-glutamate coupled to the hydrolysis of ATP to ADP and inorganic phosphate.</text>
</comment>
<keyword evidence="1" id="KW-0378">Hydrolase</keyword>
<sequence>MKIDINCDMGESFGAYSIGQDSAIMPYITSANIACGFHAGDPDVMKKTVSQALEHRVSIGAHPGLPDLQGFGRRNMVLSPEEVYSIVVYQIGALNAFVEIQGGRLCHVKPHGALYNMAAADEQLARAIASAVKDINSSLVLYGLAGSKLIEAGEKAGLPTASEVFADRTYTAKGMLTPRSLPGALIKCEETALSQVTRMVKENKVRSTDGTDVAIQADTVCIHGDGAHALAFARLIKETFEKEAIEVQPIAIGG</sequence>
<dbReference type="OrthoDB" id="9773478at2"/>
<dbReference type="Pfam" id="PF03746">
    <property type="entry name" value="LamB_YcsF"/>
    <property type="match status" value="1"/>
</dbReference>
<keyword evidence="1" id="KW-0547">Nucleotide-binding</keyword>
<dbReference type="AlphaFoldDB" id="A0A1N6WWL0"/>
<dbReference type="InterPro" id="IPR005501">
    <property type="entry name" value="LamB/YcsF/PxpA-like"/>
</dbReference>
<dbReference type="RefSeq" id="WP_045852155.1">
    <property type="nucleotide sequence ID" value="NZ_FTLX01000004.1"/>
</dbReference>
<evidence type="ECO:0000256" key="1">
    <source>
        <dbReference type="HAMAP-Rule" id="MF_00691"/>
    </source>
</evidence>
<keyword evidence="5" id="KW-1185">Reference proteome</keyword>
<dbReference type="PANTHER" id="PTHR30292:SF0">
    <property type="entry name" value="5-OXOPROLINASE SUBUNIT A"/>
    <property type="match status" value="1"/>
</dbReference>
<dbReference type="NCBIfam" id="NF003814">
    <property type="entry name" value="PRK05406.1-3"/>
    <property type="match status" value="1"/>
</dbReference>
<dbReference type="GO" id="GO:0005975">
    <property type="term" value="P:carbohydrate metabolic process"/>
    <property type="evidence" value="ECO:0007669"/>
    <property type="project" value="InterPro"/>
</dbReference>
<keyword evidence="1" id="KW-0067">ATP-binding</keyword>
<dbReference type="Gene3D" id="3.20.20.370">
    <property type="entry name" value="Glycoside hydrolase/deacetylase"/>
    <property type="match status" value="1"/>
</dbReference>
<dbReference type="HAMAP" id="MF_00691">
    <property type="entry name" value="PxpA"/>
    <property type="match status" value="1"/>
</dbReference>
<dbReference type="EC" id="3.5.2.9" evidence="1"/>
<dbReference type="CDD" id="cd10787">
    <property type="entry name" value="LamB_YcsF_like"/>
    <property type="match status" value="1"/>
</dbReference>
<dbReference type="EMBL" id="FTLX01000004">
    <property type="protein sequence ID" value="SIQ94433.1"/>
    <property type="molecule type" value="Genomic_DNA"/>
</dbReference>
<reference evidence="3 4" key="1">
    <citation type="submission" date="2017-01" db="EMBL/GenBank/DDBJ databases">
        <authorList>
            <person name="Mah S.A."/>
            <person name="Swanson W.J."/>
            <person name="Moy G.W."/>
            <person name="Vacquier V.D."/>
        </authorList>
    </citation>
    <scope>NUCLEOTIDE SEQUENCE [LARGE SCALE GENOMIC DNA]</scope>
    <source>
        <strain evidence="3 4">NIO-1016</strain>
    </source>
</reference>
<proteinExistence type="inferred from homology"/>
<evidence type="ECO:0000313" key="3">
    <source>
        <dbReference type="EMBL" id="SIQ94433.1"/>
    </source>
</evidence>
<reference evidence="5" key="2">
    <citation type="submission" date="2017-03" db="EMBL/GenBank/DDBJ databases">
        <title>Bacillus sp. V-88(T) DSM27956, whole genome shotgun sequencing project.</title>
        <authorList>
            <person name="Dastager S.G."/>
            <person name="Neurgaonkar P.S."/>
            <person name="Dharne M.S."/>
        </authorList>
    </citation>
    <scope>NUCLEOTIDE SEQUENCE [LARGE SCALE GENOMIC DNA]</scope>
    <source>
        <strain evidence="5">DSM 25145</strain>
    </source>
</reference>
<evidence type="ECO:0000313" key="2">
    <source>
        <dbReference type="EMBL" id="OXS78051.1"/>
    </source>
</evidence>
<name>A0A1N6WWL0_9BACI</name>
<accession>A0A1N6WWL0</accession>
<comment type="similarity">
    <text evidence="1">Belongs to the LamB/PxpA family.</text>
</comment>
<reference evidence="2" key="3">
    <citation type="submission" date="2017-03" db="EMBL/GenBank/DDBJ databases">
        <authorList>
            <person name="Dastager S.G."/>
            <person name="Neurgaonkar P.S."/>
            <person name="Dharne M.S."/>
        </authorList>
    </citation>
    <scope>NUCLEOTIDE SEQUENCE</scope>
    <source>
        <strain evidence="2">DSM 25145</strain>
    </source>
</reference>
<dbReference type="NCBIfam" id="NF003816">
    <property type="entry name" value="PRK05406.1-5"/>
    <property type="match status" value="1"/>
</dbReference>
<protein>
    <recommendedName>
        <fullName evidence="1">5-oxoprolinase subunit A</fullName>
        <shortName evidence="1">5-OPase subunit A</shortName>
        <ecNumber evidence="1">3.5.2.9</ecNumber>
    </recommendedName>
    <alternativeName>
        <fullName evidence="1">5-oxoprolinase (ATP-hydrolyzing) subunit A</fullName>
    </alternativeName>
</protein>
<evidence type="ECO:0000313" key="4">
    <source>
        <dbReference type="Proteomes" id="UP000186385"/>
    </source>
</evidence>
<gene>
    <name evidence="1" type="primary">pxpA</name>
    <name evidence="2" type="ORF">B1B05_10655</name>
    <name evidence="3" type="ORF">SAMN05443094_104299</name>
</gene>
<dbReference type="GO" id="GO:0005524">
    <property type="term" value="F:ATP binding"/>
    <property type="evidence" value="ECO:0007669"/>
    <property type="project" value="UniProtKB-UniRule"/>
</dbReference>
<dbReference type="EMBL" id="MWSK01000004">
    <property type="protein sequence ID" value="OXS78051.1"/>
    <property type="molecule type" value="Genomic_DNA"/>
</dbReference>
<dbReference type="SUPFAM" id="SSF88713">
    <property type="entry name" value="Glycoside hydrolase/deacetylase"/>
    <property type="match status" value="1"/>
</dbReference>
<dbReference type="PANTHER" id="PTHR30292">
    <property type="entry name" value="UNCHARACTERIZED PROTEIN YBGL-RELATED"/>
    <property type="match status" value="1"/>
</dbReference>
<comment type="catalytic activity">
    <reaction evidence="1">
        <text>5-oxo-L-proline + ATP + 2 H2O = L-glutamate + ADP + phosphate + H(+)</text>
        <dbReference type="Rhea" id="RHEA:10348"/>
        <dbReference type="ChEBI" id="CHEBI:15377"/>
        <dbReference type="ChEBI" id="CHEBI:15378"/>
        <dbReference type="ChEBI" id="CHEBI:29985"/>
        <dbReference type="ChEBI" id="CHEBI:30616"/>
        <dbReference type="ChEBI" id="CHEBI:43474"/>
        <dbReference type="ChEBI" id="CHEBI:58402"/>
        <dbReference type="ChEBI" id="CHEBI:456216"/>
        <dbReference type="EC" id="3.5.2.9"/>
    </reaction>
</comment>
<dbReference type="InterPro" id="IPR011330">
    <property type="entry name" value="Glyco_hydro/deAcase_b/a-brl"/>
</dbReference>
<dbReference type="STRING" id="1017273.SAMN05443094_104299"/>
<evidence type="ECO:0000313" key="5">
    <source>
        <dbReference type="Proteomes" id="UP000215545"/>
    </source>
</evidence>
<organism evidence="3 4">
    <name type="scientific">Domibacillus enclensis</name>
    <dbReference type="NCBI Taxonomy" id="1017273"/>
    <lineage>
        <taxon>Bacteria</taxon>
        <taxon>Bacillati</taxon>
        <taxon>Bacillota</taxon>
        <taxon>Bacilli</taxon>
        <taxon>Bacillales</taxon>
        <taxon>Bacillaceae</taxon>
        <taxon>Domibacillus</taxon>
    </lineage>
</organism>
<dbReference type="Proteomes" id="UP000186385">
    <property type="component" value="Unassembled WGS sequence"/>
</dbReference>
<dbReference type="GO" id="GO:0017168">
    <property type="term" value="F:5-oxoprolinase (ATP-hydrolyzing) activity"/>
    <property type="evidence" value="ECO:0007669"/>
    <property type="project" value="UniProtKB-UniRule"/>
</dbReference>
<comment type="subunit">
    <text evidence="1">Forms a complex composed of PxpA, PxpB and PxpC.</text>
</comment>
<dbReference type="Proteomes" id="UP000215545">
    <property type="component" value="Unassembled WGS sequence"/>
</dbReference>